<dbReference type="VEuPathDB" id="FungiDB:YALI0_C10076g"/>
<name>A0A371CB08_YARLL</name>
<dbReference type="AlphaFoldDB" id="A0A371CB08"/>
<proteinExistence type="predicted"/>
<reference evidence="4 5" key="1">
    <citation type="submission" date="2018-07" db="EMBL/GenBank/DDBJ databases">
        <title>Draft Genome Assemblies for Five Robust Yarrowia lipolytica Strains Exhibiting High Lipid Production and Pentose Sugar Utilization and Sugar Alcohol Secretion from Undetoxified Lignocellulosic Biomass Hydrolysates.</title>
        <authorList>
            <consortium name="DOE Joint Genome Institute"/>
            <person name="Walker C."/>
            <person name="Ryu S."/>
            <person name="Na H."/>
            <person name="Zane M."/>
            <person name="LaButti K."/>
            <person name="Lipzen A."/>
            <person name="Haridas S."/>
            <person name="Barry K."/>
            <person name="Grigoriev I.V."/>
            <person name="Quarterman J."/>
            <person name="Slininger P."/>
            <person name="Dien B."/>
            <person name="Trinh C.T."/>
        </authorList>
    </citation>
    <scope>NUCLEOTIDE SEQUENCE [LARGE SCALE GENOMIC DNA]</scope>
    <source>
        <strain evidence="4 5">YB392</strain>
    </source>
</reference>
<evidence type="ECO:0000256" key="1">
    <source>
        <dbReference type="SAM" id="MobiDB-lite"/>
    </source>
</evidence>
<feature type="compositionally biased region" description="Gly residues" evidence="1">
    <location>
        <begin position="374"/>
        <end position="390"/>
    </location>
</feature>
<sequence>MLPRFDFCPKIPHIVVLLLALSAMASSAKIASPFVDFAVQPLQGQMWDLYTAHFLLDTTGGVSVGDFFVFSLESDNELFTQSYDTTIWSGDVQVGRLSSDEAWNFRFDFAEYVERHPDAKISFSIEFYLAELAPKSVNKCQLEGKNIFNKYTSPFVDKISQSQLNPNSVKLKLKDETKEFQATLLVEKLQDTDMKMVRTARGVLYTQTIMFHKNQRHFELFLRTSPGQSWVDFSSPFDSLYFVDNDGNVVDSAITARPRVSASRIHLKIVIPYMDGVAGIFFAATTRLGLEPGVVHICATVAAQGEAATRCQSLGSGPDGVPGAQGWVVGGESLDDAENPFQRRNRQFKRDIEIGDSSDSGRNPSNGNNNGQGNAPGGYYGHNNGLGNGHHNGNNDGNNNGNNDNEAATGWRELASVTRPGPWVIGPGDSVATTASYSPGSPTLGGSGSGWGLNPVPTQPAPKPIPPLPRTPLLKTTVPSLASAPVWVTSPVLASSPVTDIPQANLAGSLRVAVITLSLLVFLGLILVF</sequence>
<organism evidence="4 5">
    <name type="scientific">Yarrowia lipolytica</name>
    <name type="common">Candida lipolytica</name>
    <dbReference type="NCBI Taxonomy" id="4952"/>
    <lineage>
        <taxon>Eukaryota</taxon>
        <taxon>Fungi</taxon>
        <taxon>Dikarya</taxon>
        <taxon>Ascomycota</taxon>
        <taxon>Saccharomycotina</taxon>
        <taxon>Dipodascomycetes</taxon>
        <taxon>Dipodascales</taxon>
        <taxon>Dipodascales incertae sedis</taxon>
        <taxon>Yarrowia</taxon>
    </lineage>
</organism>
<feature type="signal peptide" evidence="3">
    <location>
        <begin position="1"/>
        <end position="27"/>
    </location>
</feature>
<keyword evidence="2" id="KW-1133">Transmembrane helix</keyword>
<gene>
    <name evidence="4" type="ORF">B0I71DRAFT_79600</name>
</gene>
<keyword evidence="3" id="KW-0732">Signal</keyword>
<feature type="chain" id="PRO_5017051322" evidence="3">
    <location>
        <begin position="28"/>
        <end position="529"/>
    </location>
</feature>
<feature type="compositionally biased region" description="Low complexity" evidence="1">
    <location>
        <begin position="355"/>
        <end position="373"/>
    </location>
</feature>
<evidence type="ECO:0000256" key="2">
    <source>
        <dbReference type="SAM" id="Phobius"/>
    </source>
</evidence>
<evidence type="ECO:0000313" key="4">
    <source>
        <dbReference type="EMBL" id="RDW27270.1"/>
    </source>
</evidence>
<dbReference type="EMBL" id="KZ858965">
    <property type="protein sequence ID" value="RDW27270.1"/>
    <property type="molecule type" value="Genomic_DNA"/>
</dbReference>
<keyword evidence="2" id="KW-0472">Membrane</keyword>
<evidence type="ECO:0000313" key="5">
    <source>
        <dbReference type="Proteomes" id="UP000256601"/>
    </source>
</evidence>
<dbReference type="VEuPathDB" id="FungiDB:YALI1_C14125g"/>
<feature type="transmembrane region" description="Helical" evidence="2">
    <location>
        <begin position="506"/>
        <end position="528"/>
    </location>
</feature>
<feature type="compositionally biased region" description="Low complexity" evidence="1">
    <location>
        <begin position="391"/>
        <end position="405"/>
    </location>
</feature>
<keyword evidence="2" id="KW-0812">Transmembrane</keyword>
<feature type="region of interest" description="Disordered" evidence="1">
    <location>
        <begin position="312"/>
        <end position="407"/>
    </location>
</feature>
<evidence type="ECO:0000256" key="3">
    <source>
        <dbReference type="SAM" id="SignalP"/>
    </source>
</evidence>
<dbReference type="Proteomes" id="UP000256601">
    <property type="component" value="Unassembled WGS sequence"/>
</dbReference>
<accession>A0A371CB08</accession>
<protein>
    <submittedName>
        <fullName evidence="4">Uncharacterized protein</fullName>
    </submittedName>
</protein>